<feature type="domain" description="Thioesterase" evidence="1">
    <location>
        <begin position="49"/>
        <end position="119"/>
    </location>
</feature>
<dbReference type="SUPFAM" id="SSF54637">
    <property type="entry name" value="Thioesterase/thiol ester dehydrase-isomerase"/>
    <property type="match status" value="1"/>
</dbReference>
<protein>
    <submittedName>
        <fullName evidence="2">Uncharacterized domain 1-containing protein</fullName>
    </submittedName>
</protein>
<dbReference type="Gene3D" id="3.10.129.10">
    <property type="entry name" value="Hotdog Thioesterase"/>
    <property type="match status" value="1"/>
</dbReference>
<evidence type="ECO:0000313" key="2">
    <source>
        <dbReference type="EMBL" id="SFJ42533.1"/>
    </source>
</evidence>
<dbReference type="AlphaFoldDB" id="A0A1I3R7D7"/>
<dbReference type="InterPro" id="IPR006683">
    <property type="entry name" value="Thioestr_dom"/>
</dbReference>
<evidence type="ECO:0000259" key="1">
    <source>
        <dbReference type="Pfam" id="PF03061"/>
    </source>
</evidence>
<evidence type="ECO:0000313" key="3">
    <source>
        <dbReference type="Proteomes" id="UP000199630"/>
    </source>
</evidence>
<accession>A0A1I3R7D7</accession>
<dbReference type="PANTHER" id="PTHR42856">
    <property type="entry name" value="ACYL-COENZYME A THIOESTERASE PAAI"/>
    <property type="match status" value="1"/>
</dbReference>
<dbReference type="EMBL" id="FORH01000003">
    <property type="protein sequence ID" value="SFJ42533.1"/>
    <property type="molecule type" value="Genomic_DNA"/>
</dbReference>
<dbReference type="InterPro" id="IPR029069">
    <property type="entry name" value="HotDog_dom_sf"/>
</dbReference>
<sequence length="137" mass="14506">MTLGEETIWKPLKAGGLMEQIGPLMSARNELGGFVYALQTTKDHSNALGLVHGGVITSLLDQAIALEAWNAADRAPCVTVQLDTRFVSASKPGARLQARATVRETTGSLMFLDAEVLDGVQVIALATAVMKISRKAA</sequence>
<dbReference type="STRING" id="588602.SAMN04487991_2120"/>
<keyword evidence="3" id="KW-1185">Reference proteome</keyword>
<gene>
    <name evidence="2" type="ORF">SAMN04487991_2120</name>
</gene>
<organism evidence="2 3">
    <name type="scientific">Celeribacter neptunius</name>
    <dbReference type="NCBI Taxonomy" id="588602"/>
    <lineage>
        <taxon>Bacteria</taxon>
        <taxon>Pseudomonadati</taxon>
        <taxon>Pseudomonadota</taxon>
        <taxon>Alphaproteobacteria</taxon>
        <taxon>Rhodobacterales</taxon>
        <taxon>Roseobacteraceae</taxon>
        <taxon>Celeribacter</taxon>
    </lineage>
</organism>
<dbReference type="CDD" id="cd03443">
    <property type="entry name" value="PaaI_thioesterase"/>
    <property type="match status" value="1"/>
</dbReference>
<name>A0A1I3R7D7_9RHOB</name>
<dbReference type="InterPro" id="IPR052723">
    <property type="entry name" value="Acyl-CoA_thioesterase_PaaI"/>
</dbReference>
<dbReference type="PANTHER" id="PTHR42856:SF1">
    <property type="entry name" value="ACYL-COENZYME A THIOESTERASE PAAI"/>
    <property type="match status" value="1"/>
</dbReference>
<dbReference type="GO" id="GO:0016289">
    <property type="term" value="F:acyl-CoA hydrolase activity"/>
    <property type="evidence" value="ECO:0007669"/>
    <property type="project" value="TreeGrafter"/>
</dbReference>
<dbReference type="Proteomes" id="UP000199630">
    <property type="component" value="Unassembled WGS sequence"/>
</dbReference>
<dbReference type="Pfam" id="PF03061">
    <property type="entry name" value="4HBT"/>
    <property type="match status" value="1"/>
</dbReference>
<reference evidence="3" key="1">
    <citation type="submission" date="2016-10" db="EMBL/GenBank/DDBJ databases">
        <authorList>
            <person name="Varghese N."/>
            <person name="Submissions S."/>
        </authorList>
    </citation>
    <scope>NUCLEOTIDE SEQUENCE [LARGE SCALE GENOMIC DNA]</scope>
    <source>
        <strain evidence="3">DSM 26471</strain>
    </source>
</reference>
<proteinExistence type="predicted"/>